<dbReference type="PROSITE" id="PS51007">
    <property type="entry name" value="CYTC"/>
    <property type="match status" value="1"/>
</dbReference>
<dbReference type="Pfam" id="PF00034">
    <property type="entry name" value="Cytochrom_C"/>
    <property type="match status" value="1"/>
</dbReference>
<reference evidence="7 8" key="1">
    <citation type="submission" date="2019-06" db="EMBL/GenBank/DDBJ databases">
        <title>A novel bacterium of genus Amaricoccus, isolated from marine sediment.</title>
        <authorList>
            <person name="Huang H."/>
            <person name="Mo K."/>
            <person name="Hu Y."/>
        </authorList>
    </citation>
    <scope>NUCLEOTIDE SEQUENCE [LARGE SCALE GENOMIC DNA]</scope>
    <source>
        <strain evidence="7 8">HB172011</strain>
    </source>
</reference>
<dbReference type="GO" id="GO:0009055">
    <property type="term" value="F:electron transfer activity"/>
    <property type="evidence" value="ECO:0007669"/>
    <property type="project" value="InterPro"/>
</dbReference>
<keyword evidence="3 4" id="KW-0408">Iron</keyword>
<evidence type="ECO:0000256" key="1">
    <source>
        <dbReference type="ARBA" id="ARBA00022617"/>
    </source>
</evidence>
<dbReference type="AlphaFoldDB" id="A0A501WC75"/>
<feature type="domain" description="Cytochrome c" evidence="6">
    <location>
        <begin position="43"/>
        <end position="128"/>
    </location>
</feature>
<evidence type="ECO:0000256" key="4">
    <source>
        <dbReference type="PROSITE-ProRule" id="PRU00433"/>
    </source>
</evidence>
<feature type="compositionally biased region" description="Low complexity" evidence="5">
    <location>
        <begin position="72"/>
        <end position="82"/>
    </location>
</feature>
<dbReference type="GO" id="GO:0020037">
    <property type="term" value="F:heme binding"/>
    <property type="evidence" value="ECO:0007669"/>
    <property type="project" value="InterPro"/>
</dbReference>
<name>A0A501WC75_9RHOB</name>
<organism evidence="7 8">
    <name type="scientific">Amaricoccus solimangrovi</name>
    <dbReference type="NCBI Taxonomy" id="2589815"/>
    <lineage>
        <taxon>Bacteria</taxon>
        <taxon>Pseudomonadati</taxon>
        <taxon>Pseudomonadota</taxon>
        <taxon>Alphaproteobacteria</taxon>
        <taxon>Rhodobacterales</taxon>
        <taxon>Paracoccaceae</taxon>
        <taxon>Amaricoccus</taxon>
    </lineage>
</organism>
<dbReference type="InterPro" id="IPR009056">
    <property type="entry name" value="Cyt_c-like_dom"/>
</dbReference>
<feature type="region of interest" description="Disordered" evidence="5">
    <location>
        <begin position="64"/>
        <end position="128"/>
    </location>
</feature>
<evidence type="ECO:0000256" key="5">
    <source>
        <dbReference type="SAM" id="MobiDB-lite"/>
    </source>
</evidence>
<dbReference type="OrthoDB" id="9811281at2"/>
<keyword evidence="2 4" id="KW-0479">Metal-binding</keyword>
<evidence type="ECO:0000313" key="8">
    <source>
        <dbReference type="Proteomes" id="UP000319255"/>
    </source>
</evidence>
<sequence length="128" mass="13408">MRRDLRAAAVALIVAAVLIGGMSAWRSWSTREEPVLLAWDDANVVARGRTLYVARCAGCHGALGEGQSAASGGDPTAGATVTPAPPHDASGHTWQHPDFALVQLTKSGRQARPAAPSTPPPCHALRRR</sequence>
<dbReference type="InterPro" id="IPR036909">
    <property type="entry name" value="Cyt_c-like_dom_sf"/>
</dbReference>
<dbReference type="Proteomes" id="UP000319255">
    <property type="component" value="Unassembled WGS sequence"/>
</dbReference>
<dbReference type="GO" id="GO:0046872">
    <property type="term" value="F:metal ion binding"/>
    <property type="evidence" value="ECO:0007669"/>
    <property type="project" value="UniProtKB-KW"/>
</dbReference>
<proteinExistence type="predicted"/>
<gene>
    <name evidence="7" type="ORF">FJM51_20905</name>
</gene>
<keyword evidence="1 4" id="KW-0349">Heme</keyword>
<dbReference type="Gene3D" id="1.10.760.10">
    <property type="entry name" value="Cytochrome c-like domain"/>
    <property type="match status" value="1"/>
</dbReference>
<dbReference type="EMBL" id="VFRP01000036">
    <property type="protein sequence ID" value="TPE46998.1"/>
    <property type="molecule type" value="Genomic_DNA"/>
</dbReference>
<accession>A0A501WC75</accession>
<protein>
    <submittedName>
        <fullName evidence="7">Cytochrome c</fullName>
    </submittedName>
</protein>
<evidence type="ECO:0000313" key="7">
    <source>
        <dbReference type="EMBL" id="TPE46998.1"/>
    </source>
</evidence>
<evidence type="ECO:0000256" key="2">
    <source>
        <dbReference type="ARBA" id="ARBA00022723"/>
    </source>
</evidence>
<dbReference type="SUPFAM" id="SSF46626">
    <property type="entry name" value="Cytochrome c"/>
    <property type="match status" value="1"/>
</dbReference>
<evidence type="ECO:0000259" key="6">
    <source>
        <dbReference type="PROSITE" id="PS51007"/>
    </source>
</evidence>
<keyword evidence="8" id="KW-1185">Reference proteome</keyword>
<comment type="caution">
    <text evidence="7">The sequence shown here is derived from an EMBL/GenBank/DDBJ whole genome shotgun (WGS) entry which is preliminary data.</text>
</comment>
<evidence type="ECO:0000256" key="3">
    <source>
        <dbReference type="ARBA" id="ARBA00023004"/>
    </source>
</evidence>